<accession>A0A6A4HLT2</accession>
<dbReference type="InterPro" id="IPR011659">
    <property type="entry name" value="WD40"/>
</dbReference>
<keyword evidence="1" id="KW-0812">Transmembrane</keyword>
<name>A0A6A4HLT2_9AGAR</name>
<dbReference type="InterPro" id="IPR032466">
    <property type="entry name" value="Metal_Hydrolase"/>
</dbReference>
<dbReference type="PANTHER" id="PTHR43135">
    <property type="entry name" value="ALPHA-D-RIBOSE 1-METHYLPHOSPHONATE 5-TRIPHOSPHATE DIPHOSPHATASE"/>
    <property type="match status" value="1"/>
</dbReference>
<evidence type="ECO:0000259" key="2">
    <source>
        <dbReference type="Pfam" id="PF01979"/>
    </source>
</evidence>
<dbReference type="GO" id="GO:0016810">
    <property type="term" value="F:hydrolase activity, acting on carbon-nitrogen (but not peptide) bonds"/>
    <property type="evidence" value="ECO:0007669"/>
    <property type="project" value="InterPro"/>
</dbReference>
<dbReference type="InterPro" id="IPR006680">
    <property type="entry name" value="Amidohydro-rel"/>
</dbReference>
<dbReference type="SUPFAM" id="SSF82171">
    <property type="entry name" value="DPP6 N-terminal domain-like"/>
    <property type="match status" value="2"/>
</dbReference>
<gene>
    <name evidence="3" type="ORF">BT96DRAFT_940251</name>
</gene>
<reference evidence="3" key="1">
    <citation type="journal article" date="2019" name="Environ. Microbiol.">
        <title>Fungal ecological strategies reflected in gene transcription - a case study of two litter decomposers.</title>
        <authorList>
            <person name="Barbi F."/>
            <person name="Kohler A."/>
            <person name="Barry K."/>
            <person name="Baskaran P."/>
            <person name="Daum C."/>
            <person name="Fauchery L."/>
            <person name="Ihrmark K."/>
            <person name="Kuo A."/>
            <person name="LaButti K."/>
            <person name="Lipzen A."/>
            <person name="Morin E."/>
            <person name="Grigoriev I.V."/>
            <person name="Henrissat B."/>
            <person name="Lindahl B."/>
            <person name="Martin F."/>
        </authorList>
    </citation>
    <scope>NUCLEOTIDE SEQUENCE</scope>
    <source>
        <strain evidence="3">JB14</strain>
    </source>
</reference>
<dbReference type="InterPro" id="IPR051781">
    <property type="entry name" value="Metallo-dep_Hydrolase"/>
</dbReference>
<dbReference type="Pfam" id="PF01979">
    <property type="entry name" value="Amidohydro_1"/>
    <property type="match status" value="1"/>
</dbReference>
<feature type="domain" description="Amidohydrolase-related" evidence="2">
    <location>
        <begin position="1307"/>
        <end position="1349"/>
    </location>
</feature>
<evidence type="ECO:0000313" key="4">
    <source>
        <dbReference type="Proteomes" id="UP000799118"/>
    </source>
</evidence>
<dbReference type="OrthoDB" id="194468at2759"/>
<dbReference type="EMBL" id="ML769484">
    <property type="protein sequence ID" value="KAE9398358.1"/>
    <property type="molecule type" value="Genomic_DNA"/>
</dbReference>
<proteinExistence type="predicted"/>
<keyword evidence="1" id="KW-1133">Transmembrane helix</keyword>
<sequence length="1398" mass="154408">MDETSEICEIHFRASLALNNNFAILGSRANVRRARLKIDMDSILGHNPDSLLAEDRKLWPSLEQLARELHKIQATRSVMIHFDIVRPVLMPIFTALMEELSQTGSGTKAMCSQWMDEDGSEGYLANWPSFTPSPNSCDKKWPVLEGVGVGVGRREDETSTVSNVVAFPTFLSSGKDQPHVPVRYVQSKRKTLSIFISLALLSVAAATFSTFFPTLYDLNLPFGHKAEWEWKDDIWPIREQTPWDISTDFDHPRVLEYEVNEGTWLRLDVHPTTGDIVFDMLGDLYCIAGDEALRQGHVNKAHPVTWGVPYDTDPHFSHNGNRLVFRSDAGLGVDNIWVMEWSGCKQMNLRPSVGDIFPPGLQSALLRKAEDEAMLRRGIPEIAQRRRNRLVREGRAGASMVTNETYRFVTDARFHPSGEKIIATKWYTSSRSLGGGEGWEVSNPILWQWNAYSSVVLFLVVGIPRSTATNKLGLSSFIWYGEDAVIYSKNVKDEFEFTYSKGASSLHPEFIAIFSTNLTTGSTETLVDASPGGASRPELSHDRRTLAFVRRVRDHEVLVLKDLETGSINYAWNGLTFDLTTISAPMGTYPSFSFTPGDDGIIIWAAGKIHHIPLDSNERGRTSALRHIAETRWTENAVDLVDIETQPTQRIRAFRDLRVDETGNKVVFKAGNIPVVQVVGEDSYTKVPTLYDDNGQTPYYTPSFVPGTDGNLVIMSRWSDVHFTSFELSELTKGISYEIEGLPMGRYRNPVLCACSGSKRTIAFLKTGGDLLSGDLIATAGAGLYIGDIDLEPSGSQKLVVSNLRLIPSEVDPESAKIEFLERNSKLLVKRPEEQFVVDLNGDVDVEGKPPHATLASGKMSTQIAVSARPRSVFERVIFGDGFDAEISKTVRSGRNPGMLLRDSPDSAWMGAMTLLGALMGSKLFWFLGMDNLKLGKCSSSIKNDPNTFGISCVKTLLKYQEVIVEHSTDIARLKKQARSLTSSANSDVLVVYNATVVTMETGDIDKDLLQQAVLVIRGGVIESVSSGHEYMATAPDGATLINARGGFVIPGLIDAHAHWGGMSNPHPAKSWEMQTFLAYGVTTMHNPSSDNVDGFVERSRLESGQFVGPRIFHTGDVIYGAAIPGLHADIVDMNDANSALIRIKAEGGPISTSYKNYNLPIRPMNSATRQRLLLAARNLSMLCVPEGGMNLDWDIAYIIDGMTTVEHALPVPVQYDDVLTLFALSGTANTPTHICQLWWGFGLRRFSREDILESITESTARPKLSYQFFNTSASNAKMVPLGFKTLIGAHGEPPMGLNYHYEMFFTQQGGLSNYEVLQSATSWAAQVYGMFPSLGSLSPGKLADLLIYPPGVDLLNGPIRDTLKLQFVARGGRVWEAETLKEIFPGGAIQEMPPINP</sequence>
<dbReference type="SUPFAM" id="SSF51556">
    <property type="entry name" value="Metallo-dependent hydrolases"/>
    <property type="match status" value="1"/>
</dbReference>
<dbReference type="Pfam" id="PF07676">
    <property type="entry name" value="PD40"/>
    <property type="match status" value="1"/>
</dbReference>
<keyword evidence="4" id="KW-1185">Reference proteome</keyword>
<evidence type="ECO:0000256" key="1">
    <source>
        <dbReference type="SAM" id="Phobius"/>
    </source>
</evidence>
<protein>
    <recommendedName>
        <fullName evidence="2">Amidohydrolase-related domain-containing protein</fullName>
    </recommendedName>
</protein>
<organism evidence="3 4">
    <name type="scientific">Gymnopus androsaceus JB14</name>
    <dbReference type="NCBI Taxonomy" id="1447944"/>
    <lineage>
        <taxon>Eukaryota</taxon>
        <taxon>Fungi</taxon>
        <taxon>Dikarya</taxon>
        <taxon>Basidiomycota</taxon>
        <taxon>Agaricomycotina</taxon>
        <taxon>Agaricomycetes</taxon>
        <taxon>Agaricomycetidae</taxon>
        <taxon>Agaricales</taxon>
        <taxon>Marasmiineae</taxon>
        <taxon>Omphalotaceae</taxon>
        <taxon>Gymnopus</taxon>
    </lineage>
</organism>
<keyword evidence="1" id="KW-0472">Membrane</keyword>
<dbReference type="Gene3D" id="3.20.20.140">
    <property type="entry name" value="Metal-dependent hydrolases"/>
    <property type="match status" value="2"/>
</dbReference>
<dbReference type="SUPFAM" id="SSF51338">
    <property type="entry name" value="Composite domain of metallo-dependent hydrolases"/>
    <property type="match status" value="1"/>
</dbReference>
<dbReference type="Proteomes" id="UP000799118">
    <property type="component" value="Unassembled WGS sequence"/>
</dbReference>
<feature type="transmembrane region" description="Helical" evidence="1">
    <location>
        <begin position="192"/>
        <end position="212"/>
    </location>
</feature>
<dbReference type="InterPro" id="IPR011059">
    <property type="entry name" value="Metal-dep_hydrolase_composite"/>
</dbReference>
<dbReference type="Gene3D" id="2.30.40.10">
    <property type="entry name" value="Urease, subunit C, domain 1"/>
    <property type="match status" value="2"/>
</dbReference>
<evidence type="ECO:0000313" key="3">
    <source>
        <dbReference type="EMBL" id="KAE9398358.1"/>
    </source>
</evidence>
<dbReference type="PANTHER" id="PTHR43135:SF3">
    <property type="entry name" value="ALPHA-D-RIBOSE 1-METHYLPHOSPHONATE 5-TRIPHOSPHATE DIPHOSPHATASE"/>
    <property type="match status" value="1"/>
</dbReference>